<keyword evidence="2" id="KW-0121">Carboxypeptidase</keyword>
<feature type="domain" description="Peptidase M15C" evidence="1">
    <location>
        <begin position="139"/>
        <end position="224"/>
    </location>
</feature>
<name>A0A1G7SG61_9BACT</name>
<gene>
    <name evidence="2" type="ORF">SAMN04487901_101304</name>
</gene>
<dbReference type="InterPro" id="IPR009045">
    <property type="entry name" value="Zn_M74/Hedgehog-like"/>
</dbReference>
<organism evidence="2 3">
    <name type="scientific">Prevotella communis</name>
    <dbReference type="NCBI Taxonomy" id="2913614"/>
    <lineage>
        <taxon>Bacteria</taxon>
        <taxon>Pseudomonadati</taxon>
        <taxon>Bacteroidota</taxon>
        <taxon>Bacteroidia</taxon>
        <taxon>Bacteroidales</taxon>
        <taxon>Prevotellaceae</taxon>
        <taxon>Prevotella</taxon>
    </lineage>
</organism>
<protein>
    <submittedName>
        <fullName evidence="2">D-alanyl-D-alanine carboxypeptidase</fullName>
    </submittedName>
</protein>
<accession>A0A1G7SG61</accession>
<dbReference type="InterPro" id="IPR039561">
    <property type="entry name" value="Peptidase_M15C"/>
</dbReference>
<dbReference type="EMBL" id="FNCQ01000001">
    <property type="protein sequence ID" value="SDG21902.1"/>
    <property type="molecule type" value="Genomic_DNA"/>
</dbReference>
<sequence>MAFQEILRNFATMKKIYLILLICCLSLEMMAQTKGFSADTLSNAVFARMQGKSYPKGCTIKRSDLRYLQVLHYDADGKVHKGELVCNRKIAADLLDIFQKLYEAHYPIERMTLVDDYDANDERSMTANNTSCFCYRVVTGSKHLSKHAQGLAIDINPLQNPCVKTRKDGSTWVQPKAGKKYTNRKNKYPYKLEKGDLCYRLFIEHGFSWGGNWRSTKDYQHFEK</sequence>
<keyword evidence="2" id="KW-0645">Protease</keyword>
<evidence type="ECO:0000313" key="3">
    <source>
        <dbReference type="Proteomes" id="UP000198779"/>
    </source>
</evidence>
<dbReference type="GO" id="GO:0004180">
    <property type="term" value="F:carboxypeptidase activity"/>
    <property type="evidence" value="ECO:0007669"/>
    <property type="project" value="UniProtKB-KW"/>
</dbReference>
<dbReference type="STRING" id="645274.SAMN04487901_101304"/>
<keyword evidence="3" id="KW-1185">Reference proteome</keyword>
<evidence type="ECO:0000259" key="1">
    <source>
        <dbReference type="Pfam" id="PF13539"/>
    </source>
</evidence>
<evidence type="ECO:0000313" key="2">
    <source>
        <dbReference type="EMBL" id="SDG21902.1"/>
    </source>
</evidence>
<keyword evidence="2" id="KW-0378">Hydrolase</keyword>
<dbReference type="Pfam" id="PF13539">
    <property type="entry name" value="Peptidase_M15_4"/>
    <property type="match status" value="1"/>
</dbReference>
<dbReference type="Proteomes" id="UP000198779">
    <property type="component" value="Unassembled WGS sequence"/>
</dbReference>
<dbReference type="Gene3D" id="3.30.1380.10">
    <property type="match status" value="1"/>
</dbReference>
<dbReference type="SUPFAM" id="SSF55166">
    <property type="entry name" value="Hedgehog/DD-peptidase"/>
    <property type="match status" value="1"/>
</dbReference>
<dbReference type="AlphaFoldDB" id="A0A1G7SG61"/>
<reference evidence="3" key="1">
    <citation type="submission" date="2016-10" db="EMBL/GenBank/DDBJ databases">
        <authorList>
            <person name="Varghese N."/>
            <person name="Submissions S."/>
        </authorList>
    </citation>
    <scope>NUCLEOTIDE SEQUENCE [LARGE SCALE GENOMIC DNA]</scope>
    <source>
        <strain evidence="3">BP1-148</strain>
    </source>
</reference>
<proteinExistence type="predicted"/>